<name>A0A3D8SRI7_9HELO</name>
<dbReference type="GO" id="GO:0006412">
    <property type="term" value="P:translation"/>
    <property type="evidence" value="ECO:0007669"/>
    <property type="project" value="InterPro"/>
</dbReference>
<keyword evidence="3" id="KW-0687">Ribonucleoprotein</keyword>
<dbReference type="OrthoDB" id="5555409at2759"/>
<evidence type="ECO:0000313" key="5">
    <source>
        <dbReference type="EMBL" id="RDW88930.1"/>
    </source>
</evidence>
<accession>A0A3D8SRI7</accession>
<proteinExistence type="inferred from homology"/>
<dbReference type="Gene3D" id="3.40.5.10">
    <property type="entry name" value="Ribosomal protein L9, N-terminal domain"/>
    <property type="match status" value="1"/>
</dbReference>
<organism evidence="5 6">
    <name type="scientific">Coleophoma cylindrospora</name>
    <dbReference type="NCBI Taxonomy" id="1849047"/>
    <lineage>
        <taxon>Eukaryota</taxon>
        <taxon>Fungi</taxon>
        <taxon>Dikarya</taxon>
        <taxon>Ascomycota</taxon>
        <taxon>Pezizomycotina</taxon>
        <taxon>Leotiomycetes</taxon>
        <taxon>Helotiales</taxon>
        <taxon>Dermateaceae</taxon>
        <taxon>Coleophoma</taxon>
    </lineage>
</organism>
<evidence type="ECO:0000256" key="2">
    <source>
        <dbReference type="ARBA" id="ARBA00022980"/>
    </source>
</evidence>
<sequence length="423" mass="45877">MASPLVARSPQCLSCLRQITGSLKETFSLAGNHQIRGKKKLAKTPSRVTIKLLKHVPKYGRMGTILQIPPGLMRNDFYPRKVAEYVTAAQLHEMGEDRIVERDRSFNQSGVGELEIEMKARALLKKQSAKAALAAEKALRESEEPAPAVLDMLSPEKSTDIVSNLLPPFIEFFRPLIAVPEAAPKRISPSIPTTSVVSSAASQGKPAVAPKLTTNGSIYGSVSTADIAANMKAILGEHPEGARVVLSSEEISFVKKVEDNDRVKKMWCEDRSKSAQRPESKPSQRLRDAVQIFSFNAADVKIGKKPTITAPDPERLGSDYASAIECGLTAPAYIFKTQQKEGLTTEVLLGQILSPKAQDSRSHDVSVQSAAIHTKIAGIGTASPESSTAVQQSLESLGTTPRGYVHVQFLPRLFTLRIASMVE</sequence>
<dbReference type="Proteomes" id="UP000256645">
    <property type="component" value="Unassembled WGS sequence"/>
</dbReference>
<dbReference type="GO" id="GO:1990904">
    <property type="term" value="C:ribonucleoprotein complex"/>
    <property type="evidence" value="ECO:0007669"/>
    <property type="project" value="UniProtKB-KW"/>
</dbReference>
<dbReference type="GO" id="GO:0003735">
    <property type="term" value="F:structural constituent of ribosome"/>
    <property type="evidence" value="ECO:0007669"/>
    <property type="project" value="InterPro"/>
</dbReference>
<dbReference type="SUPFAM" id="SSF55658">
    <property type="entry name" value="L9 N-domain-like"/>
    <property type="match status" value="1"/>
</dbReference>
<feature type="domain" description="Ribosomal protein L9" evidence="4">
    <location>
        <begin position="50"/>
        <end position="93"/>
    </location>
</feature>
<reference evidence="5 6" key="1">
    <citation type="journal article" date="2018" name="IMA Fungus">
        <title>IMA Genome-F 9: Draft genome sequence of Annulohypoxylon stygium, Aspergillus mulundensis, Berkeleyomyces basicola (syn. Thielaviopsis basicola), Ceratocystis smalleyi, two Cercospora beticola strains, Coleophoma cylindrospora, Fusarium fracticaudum, Phialophora cf. hyalina, and Morchella septimelata.</title>
        <authorList>
            <person name="Wingfield B.D."/>
            <person name="Bills G.F."/>
            <person name="Dong Y."/>
            <person name="Huang W."/>
            <person name="Nel W.J."/>
            <person name="Swalarsk-Parry B.S."/>
            <person name="Vaghefi N."/>
            <person name="Wilken P.M."/>
            <person name="An Z."/>
            <person name="de Beer Z.W."/>
            <person name="De Vos L."/>
            <person name="Chen L."/>
            <person name="Duong T.A."/>
            <person name="Gao Y."/>
            <person name="Hammerbacher A."/>
            <person name="Kikkert J.R."/>
            <person name="Li Y."/>
            <person name="Li H."/>
            <person name="Li K."/>
            <person name="Li Q."/>
            <person name="Liu X."/>
            <person name="Ma X."/>
            <person name="Naidoo K."/>
            <person name="Pethybridge S.J."/>
            <person name="Sun J."/>
            <person name="Steenkamp E.T."/>
            <person name="van der Nest M.A."/>
            <person name="van Wyk S."/>
            <person name="Wingfield M.J."/>
            <person name="Xiong C."/>
            <person name="Yue Q."/>
            <person name="Zhang X."/>
        </authorList>
    </citation>
    <scope>NUCLEOTIDE SEQUENCE [LARGE SCALE GENOMIC DNA]</scope>
    <source>
        <strain evidence="5 6">BP6252</strain>
    </source>
</reference>
<evidence type="ECO:0000256" key="3">
    <source>
        <dbReference type="ARBA" id="ARBA00023274"/>
    </source>
</evidence>
<dbReference type="InterPro" id="IPR009027">
    <property type="entry name" value="Ribosomal_bL9/RNase_H1_N"/>
</dbReference>
<dbReference type="GO" id="GO:0005840">
    <property type="term" value="C:ribosome"/>
    <property type="evidence" value="ECO:0007669"/>
    <property type="project" value="UniProtKB-KW"/>
</dbReference>
<dbReference type="InterPro" id="IPR036935">
    <property type="entry name" value="Ribosomal_bL9_N_sf"/>
</dbReference>
<comment type="similarity">
    <text evidence="1">Belongs to the bacterial ribosomal protein bL9 family.</text>
</comment>
<gene>
    <name evidence="5" type="ORF">BP6252_00962</name>
</gene>
<keyword evidence="2" id="KW-0689">Ribosomal protein</keyword>
<dbReference type="AlphaFoldDB" id="A0A3D8SRI7"/>
<protein>
    <recommendedName>
        <fullName evidence="4">Ribosomal protein L9 domain-containing protein</fullName>
    </recommendedName>
</protein>
<evidence type="ECO:0000256" key="1">
    <source>
        <dbReference type="ARBA" id="ARBA00010605"/>
    </source>
</evidence>
<dbReference type="PANTHER" id="PTHR21368">
    <property type="entry name" value="50S RIBOSOMAL PROTEIN L9"/>
    <property type="match status" value="1"/>
</dbReference>
<keyword evidence="6" id="KW-1185">Reference proteome</keyword>
<comment type="caution">
    <text evidence="5">The sequence shown here is derived from an EMBL/GenBank/DDBJ whole genome shotgun (WGS) entry which is preliminary data.</text>
</comment>
<dbReference type="InterPro" id="IPR020070">
    <property type="entry name" value="Ribosomal_bL9_N"/>
</dbReference>
<dbReference type="InterPro" id="IPR000244">
    <property type="entry name" value="Ribosomal_bL9"/>
</dbReference>
<evidence type="ECO:0000259" key="4">
    <source>
        <dbReference type="Pfam" id="PF01281"/>
    </source>
</evidence>
<evidence type="ECO:0000313" key="6">
    <source>
        <dbReference type="Proteomes" id="UP000256645"/>
    </source>
</evidence>
<dbReference type="EMBL" id="PDLM01000001">
    <property type="protein sequence ID" value="RDW88930.1"/>
    <property type="molecule type" value="Genomic_DNA"/>
</dbReference>
<dbReference type="STRING" id="1849047.A0A3D8SRI7"/>
<dbReference type="Pfam" id="PF01281">
    <property type="entry name" value="Ribosomal_L9_N"/>
    <property type="match status" value="1"/>
</dbReference>